<protein>
    <submittedName>
        <fullName evidence="4">dTDP-4-keto-6-deoxy-D-glucose epimerase</fullName>
    </submittedName>
</protein>
<sequence length="222" mass="22715">MEARELAVAGALEITPPSFPDPRGLFSPVYQEADWAAVTGGEPFRPVRCALSVNHAGVVRGVHYSRSAPATAKAVLCAAGEALDLVVDVRRGSPTFGRWDAVPLSADRPRAVYCPPGAGHAFVARAEGTVLLYLLSTPYRPAEDGAVSAFDPALGLPVPPLPGAVVSAADRDAPPLAEALGRGLLPVYRPGARPPGAAAPVPGPPMGPPTGPSTRPNGRSAT</sequence>
<accession>A0ABX1C1N7</accession>
<comment type="caution">
    <text evidence="4">The sequence shown here is derived from an EMBL/GenBank/DDBJ whole genome shotgun (WGS) entry which is preliminary data.</text>
</comment>
<evidence type="ECO:0000256" key="3">
    <source>
        <dbReference type="SAM" id="MobiDB-lite"/>
    </source>
</evidence>
<dbReference type="InterPro" id="IPR011051">
    <property type="entry name" value="RmlC_Cupin_sf"/>
</dbReference>
<organism evidence="4 5">
    <name type="scientific">Streptomyces zingiberis</name>
    <dbReference type="NCBI Taxonomy" id="2053010"/>
    <lineage>
        <taxon>Bacteria</taxon>
        <taxon>Bacillati</taxon>
        <taxon>Actinomycetota</taxon>
        <taxon>Actinomycetes</taxon>
        <taxon>Kitasatosporales</taxon>
        <taxon>Streptomycetaceae</taxon>
        <taxon>Streptomyces</taxon>
    </lineage>
</organism>
<dbReference type="CDD" id="cd00438">
    <property type="entry name" value="cupin_RmlC"/>
    <property type="match status" value="1"/>
</dbReference>
<feature type="compositionally biased region" description="Pro residues" evidence="3">
    <location>
        <begin position="201"/>
        <end position="211"/>
    </location>
</feature>
<evidence type="ECO:0000256" key="2">
    <source>
        <dbReference type="ARBA" id="ARBA00023235"/>
    </source>
</evidence>
<feature type="compositionally biased region" description="Low complexity" evidence="3">
    <location>
        <begin position="190"/>
        <end position="200"/>
    </location>
</feature>
<evidence type="ECO:0000313" key="5">
    <source>
        <dbReference type="Proteomes" id="UP000695264"/>
    </source>
</evidence>
<dbReference type="InterPro" id="IPR000888">
    <property type="entry name" value="RmlC-like"/>
</dbReference>
<evidence type="ECO:0000313" key="4">
    <source>
        <dbReference type="EMBL" id="NJQ03811.1"/>
    </source>
</evidence>
<dbReference type="RefSeq" id="WP_168104434.1">
    <property type="nucleotide sequence ID" value="NZ_JAATEN010000031.1"/>
</dbReference>
<dbReference type="InterPro" id="IPR014710">
    <property type="entry name" value="RmlC-like_jellyroll"/>
</dbReference>
<name>A0ABX1C1N7_9ACTN</name>
<gene>
    <name evidence="4" type="ORF">HCK00_25665</name>
</gene>
<dbReference type="PANTHER" id="PTHR21047:SF2">
    <property type="entry name" value="THYMIDINE DIPHOSPHO-4-KETO-RHAMNOSE 3,5-EPIMERASE"/>
    <property type="match status" value="1"/>
</dbReference>
<dbReference type="Pfam" id="PF00908">
    <property type="entry name" value="dTDP_sugar_isom"/>
    <property type="match status" value="1"/>
</dbReference>
<reference evidence="4 5" key="1">
    <citation type="submission" date="2020-03" db="EMBL/GenBank/DDBJ databases">
        <title>WGS of actinomycetes isolated from Thailand.</title>
        <authorList>
            <person name="Thawai C."/>
        </authorList>
    </citation>
    <scope>NUCLEOTIDE SEQUENCE [LARGE SCALE GENOMIC DNA]</scope>
    <source>
        <strain evidence="4 5">PLAI 1-29</strain>
    </source>
</reference>
<keyword evidence="2" id="KW-0413">Isomerase</keyword>
<dbReference type="EMBL" id="JAATEN010000031">
    <property type="protein sequence ID" value="NJQ03811.1"/>
    <property type="molecule type" value="Genomic_DNA"/>
</dbReference>
<proteinExistence type="inferred from homology"/>
<dbReference type="Gene3D" id="2.60.120.10">
    <property type="entry name" value="Jelly Rolls"/>
    <property type="match status" value="1"/>
</dbReference>
<comment type="similarity">
    <text evidence="1">Belongs to the dTDP-4-dehydrorhamnose 3,5-epimerase family.</text>
</comment>
<feature type="region of interest" description="Disordered" evidence="3">
    <location>
        <begin position="187"/>
        <end position="222"/>
    </location>
</feature>
<evidence type="ECO:0000256" key="1">
    <source>
        <dbReference type="ARBA" id="ARBA00010154"/>
    </source>
</evidence>
<dbReference type="SUPFAM" id="SSF51182">
    <property type="entry name" value="RmlC-like cupins"/>
    <property type="match status" value="1"/>
</dbReference>
<keyword evidence="5" id="KW-1185">Reference proteome</keyword>
<dbReference type="PANTHER" id="PTHR21047">
    <property type="entry name" value="DTDP-6-DEOXY-D-GLUCOSE-3,5 EPIMERASE"/>
    <property type="match status" value="1"/>
</dbReference>
<feature type="compositionally biased region" description="Polar residues" evidence="3">
    <location>
        <begin position="213"/>
        <end position="222"/>
    </location>
</feature>
<dbReference type="Proteomes" id="UP000695264">
    <property type="component" value="Unassembled WGS sequence"/>
</dbReference>